<gene>
    <name evidence="2" type="ORF">R4Z09_26040</name>
</gene>
<name>A0ABZ2CDW1_9BACI</name>
<feature type="transmembrane region" description="Helical" evidence="1">
    <location>
        <begin position="26"/>
        <end position="46"/>
    </location>
</feature>
<reference evidence="2 3" key="1">
    <citation type="submission" date="2023-10" db="EMBL/GenBank/DDBJ databases">
        <title>Niallia locisalis sp.nov. isolated from a salt pond sample.</title>
        <authorList>
            <person name="Li X.-J."/>
            <person name="Dong L."/>
        </authorList>
    </citation>
    <scope>NUCLEOTIDE SEQUENCE [LARGE SCALE GENOMIC DNA]</scope>
    <source>
        <strain evidence="2 3">DSM 29761</strain>
    </source>
</reference>
<keyword evidence="1" id="KW-0812">Transmembrane</keyword>
<sequence length="62" mass="7327">MLVRLLMNLFASGIVLKRNLDWHRKFIAISIPIFIIAMLLQSEYMVRRIKKNTSSQQHLLES</sequence>
<organism evidence="2 3">
    <name type="scientific">Niallia oryzisoli</name>
    <dbReference type="NCBI Taxonomy" id="1737571"/>
    <lineage>
        <taxon>Bacteria</taxon>
        <taxon>Bacillati</taxon>
        <taxon>Bacillota</taxon>
        <taxon>Bacilli</taxon>
        <taxon>Bacillales</taxon>
        <taxon>Bacillaceae</taxon>
        <taxon>Niallia</taxon>
    </lineage>
</organism>
<keyword evidence="1" id="KW-1133">Transmembrane helix</keyword>
<dbReference type="RefSeq" id="WP_338449596.1">
    <property type="nucleotide sequence ID" value="NZ_CP137640.1"/>
</dbReference>
<dbReference type="Proteomes" id="UP001357223">
    <property type="component" value="Chromosome"/>
</dbReference>
<protein>
    <submittedName>
        <fullName evidence="2">Uncharacterized protein</fullName>
    </submittedName>
</protein>
<evidence type="ECO:0000256" key="1">
    <source>
        <dbReference type="SAM" id="Phobius"/>
    </source>
</evidence>
<evidence type="ECO:0000313" key="2">
    <source>
        <dbReference type="EMBL" id="WVX80665.1"/>
    </source>
</evidence>
<keyword evidence="3" id="KW-1185">Reference proteome</keyword>
<evidence type="ECO:0000313" key="3">
    <source>
        <dbReference type="Proteomes" id="UP001357223"/>
    </source>
</evidence>
<dbReference type="EMBL" id="CP137640">
    <property type="protein sequence ID" value="WVX80665.1"/>
    <property type="molecule type" value="Genomic_DNA"/>
</dbReference>
<keyword evidence="1" id="KW-0472">Membrane</keyword>
<proteinExistence type="predicted"/>
<accession>A0ABZ2CDW1</accession>